<dbReference type="GO" id="GO:0008233">
    <property type="term" value="F:peptidase activity"/>
    <property type="evidence" value="ECO:0007669"/>
    <property type="project" value="UniProtKB-KW"/>
</dbReference>
<dbReference type="RefSeq" id="WP_228228813.1">
    <property type="nucleotide sequence ID" value="NZ_JAJGMW010000003.1"/>
</dbReference>
<dbReference type="Pfam" id="PF04586">
    <property type="entry name" value="Peptidase_S78"/>
    <property type="match status" value="1"/>
</dbReference>
<keyword evidence="3" id="KW-0378">Hydrolase</keyword>
<evidence type="ECO:0000313" key="6">
    <source>
        <dbReference type="Proteomes" id="UP001197770"/>
    </source>
</evidence>
<gene>
    <name evidence="5" type="ORF">LLW17_03150</name>
</gene>
<reference evidence="5 6" key="1">
    <citation type="submission" date="2021-11" db="EMBL/GenBank/DDBJ databases">
        <title>Seasonal and diel survey of microbial diversity of the Tyrrhenian coast.</title>
        <authorList>
            <person name="Gattoni G."/>
            <person name="Corral P."/>
        </authorList>
    </citation>
    <scope>NUCLEOTIDE SEQUENCE [LARGE SCALE GENOMIC DNA]</scope>
    <source>
        <strain evidence="5 6">Mr9</strain>
    </source>
</reference>
<evidence type="ECO:0000256" key="2">
    <source>
        <dbReference type="ARBA" id="ARBA00022670"/>
    </source>
</evidence>
<sequence length="290" mass="33371">MKKHRFLVSDESLNDHGFKLLTSGIDLTQFERNPIMLYMHERPTIIGRWENLSVESDKLYADAVFDMDDPKAKEIAGKVERGFLKSASVGIKFNPDDRAGDTIKKCKLYEISIVDVGSNQNALRLYNDEELAELSLIQLTATNTATNLLKLYQTPEHSQILKLVQNLNSENIKLKAQIEKVENHQEEEAHELLELLSERKKLDPVTKELYTKLFKEDFKKGKATVMSLLNLKTLSLLELVEQRKITNSGKDTSTKAKAEWDLEDYRLYAPKELENNPVLFQQLVDNQFKK</sequence>
<evidence type="ECO:0000256" key="1">
    <source>
        <dbReference type="ARBA" id="ARBA00022612"/>
    </source>
</evidence>
<dbReference type="InterPro" id="IPR054613">
    <property type="entry name" value="Peptidase_S78_dom"/>
</dbReference>
<accession>A0ABS8GT22</accession>
<comment type="caution">
    <text evidence="5">The sequence shown here is derived from an EMBL/GenBank/DDBJ whole genome shotgun (WGS) entry which is preliminary data.</text>
</comment>
<evidence type="ECO:0000313" key="5">
    <source>
        <dbReference type="EMBL" id="MCC4211703.1"/>
    </source>
</evidence>
<organism evidence="5 6">
    <name type="scientific">Leeuwenhoekiella parthenopeia</name>
    <dbReference type="NCBI Taxonomy" id="2890320"/>
    <lineage>
        <taxon>Bacteria</taxon>
        <taxon>Pseudomonadati</taxon>
        <taxon>Bacteroidota</taxon>
        <taxon>Flavobacteriia</taxon>
        <taxon>Flavobacteriales</taxon>
        <taxon>Flavobacteriaceae</taxon>
        <taxon>Leeuwenhoekiella</taxon>
    </lineage>
</organism>
<name>A0ABS8GT22_9FLAO</name>
<protein>
    <submittedName>
        <fullName evidence="5">HK97 family phage prohead protease</fullName>
    </submittedName>
</protein>
<evidence type="ECO:0000256" key="3">
    <source>
        <dbReference type="ARBA" id="ARBA00022801"/>
    </source>
</evidence>
<dbReference type="EMBL" id="JAJGMW010000003">
    <property type="protein sequence ID" value="MCC4211703.1"/>
    <property type="molecule type" value="Genomic_DNA"/>
</dbReference>
<dbReference type="Proteomes" id="UP001197770">
    <property type="component" value="Unassembled WGS sequence"/>
</dbReference>
<evidence type="ECO:0000259" key="4">
    <source>
        <dbReference type="Pfam" id="PF04586"/>
    </source>
</evidence>
<dbReference type="GO" id="GO:0006508">
    <property type="term" value="P:proteolysis"/>
    <property type="evidence" value="ECO:0007669"/>
    <property type="project" value="UniProtKB-KW"/>
</dbReference>
<proteinExistence type="predicted"/>
<feature type="domain" description="Prohead serine protease" evidence="4">
    <location>
        <begin position="35"/>
        <end position="122"/>
    </location>
</feature>
<keyword evidence="6" id="KW-1185">Reference proteome</keyword>
<keyword evidence="1" id="KW-1188">Viral release from host cell</keyword>
<keyword evidence="2 5" id="KW-0645">Protease</keyword>